<evidence type="ECO:0000313" key="4">
    <source>
        <dbReference type="Proteomes" id="UP000032900"/>
    </source>
</evidence>
<dbReference type="Gene3D" id="3.40.50.2000">
    <property type="entry name" value="Glycogen Phosphorylase B"/>
    <property type="match status" value="1"/>
</dbReference>
<protein>
    <submittedName>
        <fullName evidence="3">Glycosyltransferase</fullName>
    </submittedName>
</protein>
<feature type="domain" description="Glycosyl transferase family 1" evidence="2">
    <location>
        <begin position="86"/>
        <end position="249"/>
    </location>
</feature>
<dbReference type="PANTHER" id="PTHR46401">
    <property type="entry name" value="GLYCOSYLTRANSFERASE WBBK-RELATED"/>
    <property type="match status" value="1"/>
</dbReference>
<dbReference type="GO" id="GO:0009103">
    <property type="term" value="P:lipopolysaccharide biosynthetic process"/>
    <property type="evidence" value="ECO:0007669"/>
    <property type="project" value="TreeGrafter"/>
</dbReference>
<organism evidence="3 4">
    <name type="scientific">Geofilum rubicundum JCM 15548</name>
    <dbReference type="NCBI Taxonomy" id="1236989"/>
    <lineage>
        <taxon>Bacteria</taxon>
        <taxon>Pseudomonadati</taxon>
        <taxon>Bacteroidota</taxon>
        <taxon>Bacteroidia</taxon>
        <taxon>Marinilabiliales</taxon>
        <taxon>Marinilabiliaceae</taxon>
        <taxon>Geofilum</taxon>
    </lineage>
</organism>
<comment type="caution">
    <text evidence="3">The sequence shown here is derived from an EMBL/GenBank/DDBJ whole genome shotgun (WGS) entry which is preliminary data.</text>
</comment>
<dbReference type="SUPFAM" id="SSF53756">
    <property type="entry name" value="UDP-Glycosyltransferase/glycogen phosphorylase"/>
    <property type="match status" value="1"/>
</dbReference>
<dbReference type="PANTHER" id="PTHR46401:SF2">
    <property type="entry name" value="GLYCOSYLTRANSFERASE WBBK-RELATED"/>
    <property type="match status" value="1"/>
</dbReference>
<proteinExistence type="predicted"/>
<dbReference type="InterPro" id="IPR001296">
    <property type="entry name" value="Glyco_trans_1"/>
</dbReference>
<dbReference type="GO" id="GO:0016757">
    <property type="term" value="F:glycosyltransferase activity"/>
    <property type="evidence" value="ECO:0007669"/>
    <property type="project" value="InterPro"/>
</dbReference>
<evidence type="ECO:0000313" key="3">
    <source>
        <dbReference type="EMBL" id="GAO31650.1"/>
    </source>
</evidence>
<keyword evidence="1 3" id="KW-0808">Transferase</keyword>
<evidence type="ECO:0000256" key="1">
    <source>
        <dbReference type="ARBA" id="ARBA00022679"/>
    </source>
</evidence>
<dbReference type="AlphaFoldDB" id="A0A0E9M3A4"/>
<name>A0A0E9M3A4_9BACT</name>
<dbReference type="EMBL" id="BAZW01000056">
    <property type="protein sequence ID" value="GAO31650.1"/>
    <property type="molecule type" value="Genomic_DNA"/>
</dbReference>
<dbReference type="STRING" id="1236989.JCM15548_14037"/>
<keyword evidence="4" id="KW-1185">Reference proteome</keyword>
<accession>A0A0E9M3A4</accession>
<reference evidence="3 4" key="1">
    <citation type="journal article" date="2015" name="Microbes Environ.">
        <title>Distribution and evolution of nitrogen fixation genes in the phylum bacteroidetes.</title>
        <authorList>
            <person name="Inoue J."/>
            <person name="Oshima K."/>
            <person name="Suda W."/>
            <person name="Sakamoto M."/>
            <person name="Iino T."/>
            <person name="Noda S."/>
            <person name="Hongoh Y."/>
            <person name="Hattori M."/>
            <person name="Ohkuma M."/>
        </authorList>
    </citation>
    <scope>NUCLEOTIDE SEQUENCE [LARGE SCALE GENOMIC DNA]</scope>
    <source>
        <strain evidence="3">JCM 15548</strain>
    </source>
</reference>
<dbReference type="Proteomes" id="UP000032900">
    <property type="component" value="Unassembled WGS sequence"/>
</dbReference>
<sequence>MVMEVNENPYAPEGGRLDPVFIRKVRRWLMLNTTFRFVDGFVVISRKLENLVASYKKSRAQIVYVPILVNDAITYKEAVPSPDVPYLLHSGALSETKDGMMAVFNAFAMAHKALDGHLKFYLTERKMHPSLSLNLEQLMNGHKLATSICFTGYLPHEELNSLRRQSSLAIVNKPSNWQNDYNFPTKWGEYLADGIPTVVASTGEMSRYVKDMETAFVVPENDAAAMAERIVFVIKHPEVAAQIGEAGRQLAYKEFCYKNHSEVMKAFFLKLLNSNRLRGKRSAVPRSGINRLIGC</sequence>
<dbReference type="Pfam" id="PF00534">
    <property type="entry name" value="Glycos_transf_1"/>
    <property type="match status" value="1"/>
</dbReference>
<gene>
    <name evidence="3" type="ORF">JCM15548_14037</name>
</gene>
<evidence type="ECO:0000259" key="2">
    <source>
        <dbReference type="Pfam" id="PF00534"/>
    </source>
</evidence>